<dbReference type="EMBL" id="VFSU01000032">
    <property type="protein sequence ID" value="TPE59144.1"/>
    <property type="molecule type" value="Genomic_DNA"/>
</dbReference>
<dbReference type="Gene3D" id="3.30.479.30">
    <property type="entry name" value="Band 7 domain"/>
    <property type="match status" value="1"/>
</dbReference>
<evidence type="ECO:0000256" key="2">
    <source>
        <dbReference type="ARBA" id="ARBA00006971"/>
    </source>
</evidence>
<dbReference type="GO" id="GO:0005886">
    <property type="term" value="C:plasma membrane"/>
    <property type="evidence" value="ECO:0007669"/>
    <property type="project" value="InterPro"/>
</dbReference>
<comment type="caution">
    <text evidence="6">The sequence shown here is derived from an EMBL/GenBank/DDBJ whole genome shotgun (WGS) entry which is preliminary data.</text>
</comment>
<keyword evidence="6" id="KW-0378">Hydrolase</keyword>
<dbReference type="InterPro" id="IPR036013">
    <property type="entry name" value="Band_7/SPFH_dom_sf"/>
</dbReference>
<comment type="similarity">
    <text evidence="2 3">Belongs to the band 7/mec-2 family. HflK subfamily.</text>
</comment>
<evidence type="ECO:0000256" key="4">
    <source>
        <dbReference type="SAM" id="MobiDB-lite"/>
    </source>
</evidence>
<dbReference type="SUPFAM" id="SSF117892">
    <property type="entry name" value="Band 7/SPFH domain"/>
    <property type="match status" value="1"/>
</dbReference>
<dbReference type="InterPro" id="IPR010201">
    <property type="entry name" value="HflK"/>
</dbReference>
<evidence type="ECO:0000256" key="3">
    <source>
        <dbReference type="RuleBase" id="RU364113"/>
    </source>
</evidence>
<dbReference type="Proteomes" id="UP000319897">
    <property type="component" value="Unassembled WGS sequence"/>
</dbReference>
<feature type="region of interest" description="Disordered" evidence="4">
    <location>
        <begin position="82"/>
        <end position="101"/>
    </location>
</feature>
<dbReference type="SMART" id="SM00244">
    <property type="entry name" value="PHB"/>
    <property type="match status" value="1"/>
</dbReference>
<dbReference type="PANTHER" id="PTHR10264:SF19">
    <property type="entry name" value="AT06885P-RELATED"/>
    <property type="match status" value="1"/>
</dbReference>
<accession>A0A501XFS0</accession>
<feature type="compositionally biased region" description="Basic and acidic residues" evidence="4">
    <location>
        <begin position="53"/>
        <end position="63"/>
    </location>
</feature>
<proteinExistence type="inferred from homology"/>
<reference evidence="6 7" key="1">
    <citation type="submission" date="2019-06" db="EMBL/GenBank/DDBJ databases">
        <authorList>
            <person name="Lee I."/>
            <person name="Jang G.I."/>
            <person name="Hwang C.Y."/>
        </authorList>
    </citation>
    <scope>NUCLEOTIDE SEQUENCE [LARGE SCALE GENOMIC DNA]</scope>
    <source>
        <strain evidence="6 7">PAMC 28131</strain>
    </source>
</reference>
<feature type="compositionally biased region" description="Gly residues" evidence="4">
    <location>
        <begin position="25"/>
        <end position="43"/>
    </location>
</feature>
<feature type="compositionally biased region" description="Gly residues" evidence="4">
    <location>
        <begin position="83"/>
        <end position="98"/>
    </location>
</feature>
<evidence type="ECO:0000259" key="5">
    <source>
        <dbReference type="SMART" id="SM00244"/>
    </source>
</evidence>
<organism evidence="6 7">
    <name type="scientific">Sandaracinobacter neustonicus</name>
    <dbReference type="NCBI Taxonomy" id="1715348"/>
    <lineage>
        <taxon>Bacteria</taxon>
        <taxon>Pseudomonadati</taxon>
        <taxon>Pseudomonadota</taxon>
        <taxon>Alphaproteobacteria</taxon>
        <taxon>Sphingomonadales</taxon>
        <taxon>Sphingosinicellaceae</taxon>
        <taxon>Sandaracinobacter</taxon>
    </lineage>
</organism>
<evidence type="ECO:0000313" key="7">
    <source>
        <dbReference type="Proteomes" id="UP000319897"/>
    </source>
</evidence>
<dbReference type="InterPro" id="IPR001107">
    <property type="entry name" value="Band_7"/>
</dbReference>
<dbReference type="Pfam" id="PF01145">
    <property type="entry name" value="Band_7"/>
    <property type="match status" value="1"/>
</dbReference>
<feature type="region of interest" description="Disordered" evidence="4">
    <location>
        <begin position="1"/>
        <end position="70"/>
    </location>
</feature>
<name>A0A501XFS0_9SPHN</name>
<comment type="function">
    <text evidence="3">HflC and HflK could encode or regulate a protease.</text>
</comment>
<evidence type="ECO:0000313" key="6">
    <source>
        <dbReference type="EMBL" id="TPE59144.1"/>
    </source>
</evidence>
<feature type="domain" description="Band 7" evidence="5">
    <location>
        <begin position="122"/>
        <end position="290"/>
    </location>
</feature>
<dbReference type="PANTHER" id="PTHR10264">
    <property type="entry name" value="BAND 7 PROTEIN-RELATED"/>
    <property type="match status" value="1"/>
</dbReference>
<dbReference type="OrthoDB" id="9779595at2"/>
<dbReference type="GO" id="GO:0008233">
    <property type="term" value="F:peptidase activity"/>
    <property type="evidence" value="ECO:0007669"/>
    <property type="project" value="UniProtKB-KW"/>
</dbReference>
<sequence>MPWQNNEDGDGSDGKGGGRRSPWGGSAGSSGGPGNQGKSGQGDGPRNPWGEPPRPRGNDDRGRGSGTPDFDEFIRRSQERLRGLGGGQGGGSGGGSGRSSGMPDIPWGLVAGGLALVLIATTSAYRVDAGERAVITRFGQYNSTSGPGFHLKLPAPIDQVTKVKFEDIRTDLIGATDGDAENLMITGDGNVINIAYAVRWRVNNAENFLFQIANPEATVRDATESAMREIVARSTLNNAIGPERAAIAEQVRERVQEILDSYGSGVLIQGVDINKADPPAAVDEAFKDVSAAQQDAQQFLNQARAYAQQVQAQAAGATAAFDKVYEQYRLAPEVTRKRMYLETMENVLGKVDTTIIEAPGVQAYLPLPEVQRRAAANREAQEAQK</sequence>
<dbReference type="GO" id="GO:0006508">
    <property type="term" value="P:proteolysis"/>
    <property type="evidence" value="ECO:0007669"/>
    <property type="project" value="UniProtKB-KW"/>
</dbReference>
<comment type="subcellular location">
    <subcellularLocation>
        <location evidence="1">Membrane</location>
        <topology evidence="1">Single-pass membrane protein</topology>
    </subcellularLocation>
</comment>
<evidence type="ECO:0000256" key="1">
    <source>
        <dbReference type="ARBA" id="ARBA00004167"/>
    </source>
</evidence>
<gene>
    <name evidence="6" type="primary">hflK</name>
    <name evidence="6" type="ORF">FJQ54_15015</name>
</gene>
<dbReference type="AlphaFoldDB" id="A0A501XFS0"/>
<dbReference type="InterPro" id="IPR043202">
    <property type="entry name" value="Band-7_stomatin-like"/>
</dbReference>
<protein>
    <recommendedName>
        <fullName evidence="3">Protein HflK</fullName>
    </recommendedName>
</protein>
<keyword evidence="6" id="KW-0645">Protease</keyword>
<keyword evidence="7" id="KW-1185">Reference proteome</keyword>
<dbReference type="NCBIfam" id="TIGR01933">
    <property type="entry name" value="hflK"/>
    <property type="match status" value="1"/>
</dbReference>
<dbReference type="CDD" id="cd03404">
    <property type="entry name" value="SPFH_HflK"/>
    <property type="match status" value="1"/>
</dbReference>
<comment type="subunit">
    <text evidence="3">HflC and HflK may interact to form a multimeric complex.</text>
</comment>